<keyword evidence="2" id="KW-1185">Reference proteome</keyword>
<protein>
    <submittedName>
        <fullName evidence="1">Uncharacterized protein</fullName>
    </submittedName>
</protein>
<dbReference type="AlphaFoldDB" id="A0A9N8PYS5"/>
<name>A0A9N8PYS5_CHRIL</name>
<gene>
    <name evidence="1" type="ORF">CINC_LOCUS3504</name>
</gene>
<sequence>MIEGPNEQAQRVANTISTWIQPRELHTGDQACVPCWLRAKRVRIAPLVEDIQPPSPDHVDVDHSLLMCAVCGRILSTTTSDEVWNPDNTARLLEHRQMSSMNEVCGVCWVQAQDLSFVVTQEQQDRAQYLVLPSIV</sequence>
<reference evidence="1" key="1">
    <citation type="submission" date="2021-12" db="EMBL/GenBank/DDBJ databases">
        <authorList>
            <person name="King R."/>
        </authorList>
    </citation>
    <scope>NUCLEOTIDE SEQUENCE</scope>
</reference>
<proteinExistence type="predicted"/>
<organism evidence="1 2">
    <name type="scientific">Chrysodeixis includens</name>
    <name type="common">Soybean looper</name>
    <name type="synonym">Pseudoplusia includens</name>
    <dbReference type="NCBI Taxonomy" id="689277"/>
    <lineage>
        <taxon>Eukaryota</taxon>
        <taxon>Metazoa</taxon>
        <taxon>Ecdysozoa</taxon>
        <taxon>Arthropoda</taxon>
        <taxon>Hexapoda</taxon>
        <taxon>Insecta</taxon>
        <taxon>Pterygota</taxon>
        <taxon>Neoptera</taxon>
        <taxon>Endopterygota</taxon>
        <taxon>Lepidoptera</taxon>
        <taxon>Glossata</taxon>
        <taxon>Ditrysia</taxon>
        <taxon>Noctuoidea</taxon>
        <taxon>Noctuidae</taxon>
        <taxon>Plusiinae</taxon>
        <taxon>Chrysodeixis</taxon>
    </lineage>
</organism>
<accession>A0A9N8PYS5</accession>
<evidence type="ECO:0000313" key="1">
    <source>
        <dbReference type="EMBL" id="CAD0201835.1"/>
    </source>
</evidence>
<dbReference type="EMBL" id="LR824018">
    <property type="protein sequence ID" value="CAD0201835.1"/>
    <property type="molecule type" value="Genomic_DNA"/>
</dbReference>
<evidence type="ECO:0000313" key="2">
    <source>
        <dbReference type="Proteomes" id="UP001154114"/>
    </source>
</evidence>
<dbReference type="OrthoDB" id="10046738at2759"/>
<dbReference type="Proteomes" id="UP001154114">
    <property type="component" value="Chromosome 15"/>
</dbReference>